<keyword evidence="11" id="KW-1185">Reference proteome</keyword>
<comment type="subcellular location">
    <subcellularLocation>
        <location evidence="8">Cytoplasm</location>
    </subcellularLocation>
</comment>
<keyword evidence="5 8" id="KW-0408">Iron</keyword>
<dbReference type="GO" id="GO:0005737">
    <property type="term" value="C:cytoplasm"/>
    <property type="evidence" value="ECO:0007669"/>
    <property type="project" value="UniProtKB-SubCell"/>
</dbReference>
<feature type="binding site" evidence="8">
    <location>
        <position position="199"/>
    </location>
    <ligand>
        <name>substrate</name>
    </ligand>
</feature>
<comment type="cofactor">
    <cofactor evidence="8">
        <name>Fe(2+)</name>
        <dbReference type="ChEBI" id="CHEBI:29033"/>
    </cofactor>
    <text evidence="8">Binds 1 Fe(2+) ion per subunit.</text>
</comment>
<comment type="catalytic activity">
    <reaction evidence="7 8">
        <text>L-threonylcarbamoyladenylate + adenosine(37) in tRNA = N(6)-L-threonylcarbamoyladenosine(37) in tRNA + AMP + H(+)</text>
        <dbReference type="Rhea" id="RHEA:37059"/>
        <dbReference type="Rhea" id="RHEA-COMP:10162"/>
        <dbReference type="Rhea" id="RHEA-COMP:10163"/>
        <dbReference type="ChEBI" id="CHEBI:15378"/>
        <dbReference type="ChEBI" id="CHEBI:73682"/>
        <dbReference type="ChEBI" id="CHEBI:74411"/>
        <dbReference type="ChEBI" id="CHEBI:74418"/>
        <dbReference type="ChEBI" id="CHEBI:456215"/>
        <dbReference type="EC" id="2.3.1.234"/>
    </reaction>
</comment>
<evidence type="ECO:0000256" key="1">
    <source>
        <dbReference type="ARBA" id="ARBA00022490"/>
    </source>
</evidence>
<dbReference type="PANTHER" id="PTHR11735:SF6">
    <property type="entry name" value="TRNA N6-ADENOSINE THREONYLCARBAMOYLTRANSFERASE, MITOCHONDRIAL"/>
    <property type="match status" value="1"/>
</dbReference>
<dbReference type="HAMAP" id="MF_01445">
    <property type="entry name" value="TsaD"/>
    <property type="match status" value="1"/>
</dbReference>
<dbReference type="GO" id="GO:0061711">
    <property type="term" value="F:tRNA N(6)-L-threonylcarbamoyladenine synthase activity"/>
    <property type="evidence" value="ECO:0007669"/>
    <property type="project" value="UniProtKB-EC"/>
</dbReference>
<comment type="caution">
    <text evidence="10">The sequence shown here is derived from an EMBL/GenBank/DDBJ whole genome shotgun (WGS) entry which is preliminary data.</text>
</comment>
<evidence type="ECO:0000256" key="4">
    <source>
        <dbReference type="ARBA" id="ARBA00022723"/>
    </source>
</evidence>
<dbReference type="InterPro" id="IPR043129">
    <property type="entry name" value="ATPase_NBD"/>
</dbReference>
<dbReference type="PRINTS" id="PR00789">
    <property type="entry name" value="OSIALOPTASE"/>
</dbReference>
<dbReference type="Pfam" id="PF00814">
    <property type="entry name" value="TsaD"/>
    <property type="match status" value="1"/>
</dbReference>
<feature type="binding site" evidence="8">
    <location>
        <position position="182"/>
    </location>
    <ligand>
        <name>substrate</name>
    </ligand>
</feature>
<dbReference type="SUPFAM" id="SSF53067">
    <property type="entry name" value="Actin-like ATPase domain"/>
    <property type="match status" value="2"/>
</dbReference>
<dbReference type="NCBIfam" id="TIGR00329">
    <property type="entry name" value="gcp_kae1"/>
    <property type="match status" value="1"/>
</dbReference>
<evidence type="ECO:0000256" key="8">
    <source>
        <dbReference type="HAMAP-Rule" id="MF_01445"/>
    </source>
</evidence>
<dbReference type="EC" id="2.3.1.234" evidence="8"/>
<dbReference type="PROSITE" id="PS01016">
    <property type="entry name" value="GLYCOPROTEASE"/>
    <property type="match status" value="1"/>
</dbReference>
<evidence type="ECO:0000256" key="7">
    <source>
        <dbReference type="ARBA" id="ARBA00048117"/>
    </source>
</evidence>
<comment type="function">
    <text evidence="8">Required for the formation of a threonylcarbamoyl group on adenosine at position 37 (t(6)A37) in tRNAs that read codons beginning with adenine. Is involved in the transfer of the threonylcarbamoyl moiety of threonylcarbamoyl-AMP (TC-AMP) to the N6 group of A37, together with TsaE and TsaB. TsaD likely plays a direct catalytic role in this reaction.</text>
</comment>
<keyword evidence="1 8" id="KW-0963">Cytoplasm</keyword>
<evidence type="ECO:0000256" key="6">
    <source>
        <dbReference type="ARBA" id="ARBA00023315"/>
    </source>
</evidence>
<organism evidence="10 11">
    <name type="scientific">Luoshenia tenuis</name>
    <dbReference type="NCBI Taxonomy" id="2763654"/>
    <lineage>
        <taxon>Bacteria</taxon>
        <taxon>Bacillati</taxon>
        <taxon>Bacillota</taxon>
        <taxon>Clostridia</taxon>
        <taxon>Christensenellales</taxon>
        <taxon>Christensenellaceae</taxon>
        <taxon>Luoshenia</taxon>
    </lineage>
</organism>
<dbReference type="FunFam" id="3.30.420.40:FF:000012">
    <property type="entry name" value="tRNA N6-adenosine threonylcarbamoyltransferase"/>
    <property type="match status" value="1"/>
</dbReference>
<name>A0A926HM77_9FIRM</name>
<dbReference type="AlphaFoldDB" id="A0A926HM77"/>
<comment type="similarity">
    <text evidence="8">Belongs to the KAE1 / TsaD family.</text>
</comment>
<feature type="binding site" evidence="8">
    <location>
        <position position="131"/>
    </location>
    <ligand>
        <name>Fe cation</name>
        <dbReference type="ChEBI" id="CHEBI:24875"/>
    </ligand>
</feature>
<keyword evidence="3 8" id="KW-0819">tRNA processing</keyword>
<evidence type="ECO:0000313" key="10">
    <source>
        <dbReference type="EMBL" id="MBC8527826.1"/>
    </source>
</evidence>
<dbReference type="InterPro" id="IPR000905">
    <property type="entry name" value="Gcp-like_dom"/>
</dbReference>
<feature type="binding site" evidence="8">
    <location>
        <position position="317"/>
    </location>
    <ligand>
        <name>Fe cation</name>
        <dbReference type="ChEBI" id="CHEBI:24875"/>
    </ligand>
</feature>
<dbReference type="PANTHER" id="PTHR11735">
    <property type="entry name" value="TRNA N6-ADENOSINE THREONYLCARBAMOYLTRANSFERASE"/>
    <property type="match status" value="1"/>
</dbReference>
<evidence type="ECO:0000256" key="2">
    <source>
        <dbReference type="ARBA" id="ARBA00022679"/>
    </source>
</evidence>
<feature type="binding site" evidence="8">
    <location>
        <begin position="150"/>
        <end position="154"/>
    </location>
    <ligand>
        <name>substrate</name>
    </ligand>
</feature>
<dbReference type="InterPro" id="IPR022450">
    <property type="entry name" value="TsaD"/>
</dbReference>
<evidence type="ECO:0000256" key="5">
    <source>
        <dbReference type="ARBA" id="ARBA00023004"/>
    </source>
</evidence>
<feature type="binding site" evidence="8">
    <location>
        <position position="127"/>
    </location>
    <ligand>
        <name>Fe cation</name>
        <dbReference type="ChEBI" id="CHEBI:24875"/>
    </ligand>
</feature>
<dbReference type="GO" id="GO:0005506">
    <property type="term" value="F:iron ion binding"/>
    <property type="evidence" value="ECO:0007669"/>
    <property type="project" value="UniProtKB-UniRule"/>
</dbReference>
<dbReference type="CDD" id="cd24133">
    <property type="entry name" value="ASKHA_NBD_TsaD_bac"/>
    <property type="match status" value="1"/>
</dbReference>
<feature type="binding site" evidence="8">
    <location>
        <position position="195"/>
    </location>
    <ligand>
        <name>substrate</name>
    </ligand>
</feature>
<sequence>MERARRKLPAIMQKENVNILALESSCDETAAAVIQNGRTILSNVIDSQIALHQPYGGVVPEIASRQHVLAMERVIAAALQEAGLDFDGLDAVSVAYGPGLVGALLVSVSAAKAIAFAHDLPLIGVHHIEGHISANYLAHPDLSAPFVCLVASGGHSHLVKVTKGGILTLGATRDDAVGEAFDKVARALGLGYPGGPLIDKIAKEGNPDAFHFPRVMMEEDNDDFSFSGLKTAVINFLHNLSQKGEQPDVADLAASFQKAAVEVLVAKTIRAAKREGIGIVALAGGVASNSLLRETLQHAALANGLRAVYPPPVLCTDNAAMGGCAAYPHLMRGELMDMTLNAVPDLQLAERLGND</sequence>
<dbReference type="EMBL" id="JACRSO010000001">
    <property type="protein sequence ID" value="MBC8527826.1"/>
    <property type="molecule type" value="Genomic_DNA"/>
</dbReference>
<keyword evidence="4 8" id="KW-0479">Metal-binding</keyword>
<reference evidence="10" key="1">
    <citation type="submission" date="2020-08" db="EMBL/GenBank/DDBJ databases">
        <title>Genome public.</title>
        <authorList>
            <person name="Liu C."/>
            <person name="Sun Q."/>
        </authorList>
    </citation>
    <scope>NUCLEOTIDE SEQUENCE</scope>
    <source>
        <strain evidence="10">NSJ-44</strain>
    </source>
</reference>
<dbReference type="RefSeq" id="WP_249284704.1">
    <property type="nucleotide sequence ID" value="NZ_JACRSO010000001.1"/>
</dbReference>
<proteinExistence type="inferred from homology"/>
<dbReference type="InterPro" id="IPR017860">
    <property type="entry name" value="Peptidase_M22_CS"/>
</dbReference>
<evidence type="ECO:0000256" key="3">
    <source>
        <dbReference type="ARBA" id="ARBA00022694"/>
    </source>
</evidence>
<feature type="domain" description="Gcp-like" evidence="9">
    <location>
        <begin position="39"/>
        <end position="322"/>
    </location>
</feature>
<dbReference type="Gene3D" id="3.30.420.40">
    <property type="match status" value="2"/>
</dbReference>
<dbReference type="GO" id="GO:0002949">
    <property type="term" value="P:tRNA threonylcarbamoyladenosine modification"/>
    <property type="evidence" value="ECO:0007669"/>
    <property type="project" value="UniProtKB-UniRule"/>
</dbReference>
<dbReference type="NCBIfam" id="TIGR03723">
    <property type="entry name" value="T6A_TsaD_YgjD"/>
    <property type="match status" value="1"/>
</dbReference>
<feature type="binding site" evidence="8">
    <location>
        <position position="289"/>
    </location>
    <ligand>
        <name>substrate</name>
    </ligand>
</feature>
<keyword evidence="2 8" id="KW-0808">Transferase</keyword>
<dbReference type="FunFam" id="3.30.420.40:FF:000040">
    <property type="entry name" value="tRNA N6-adenosine threonylcarbamoyltransferase"/>
    <property type="match status" value="1"/>
</dbReference>
<protein>
    <recommendedName>
        <fullName evidence="8">tRNA N6-adenosine threonylcarbamoyltransferase</fullName>
        <ecNumber evidence="8">2.3.1.234</ecNumber>
    </recommendedName>
    <alternativeName>
        <fullName evidence="8">N6-L-threonylcarbamoyladenine synthase</fullName>
        <shortName evidence="8">t(6)A synthase</shortName>
    </alternativeName>
    <alternativeName>
        <fullName evidence="8">t(6)A37 threonylcarbamoyladenosine biosynthesis protein TsaD</fullName>
    </alternativeName>
    <alternativeName>
        <fullName evidence="8">tRNA threonylcarbamoyladenosine biosynthesis protein TsaD</fullName>
    </alternativeName>
</protein>
<evidence type="ECO:0000313" key="11">
    <source>
        <dbReference type="Proteomes" id="UP000654279"/>
    </source>
</evidence>
<keyword evidence="6 8" id="KW-0012">Acyltransferase</keyword>
<dbReference type="InterPro" id="IPR017861">
    <property type="entry name" value="KAE1/TsaD"/>
</dbReference>
<accession>A0A926HM77</accession>
<gene>
    <name evidence="8 10" type="primary">tsaD</name>
    <name evidence="10" type="ORF">H8699_00045</name>
</gene>
<evidence type="ECO:0000259" key="9">
    <source>
        <dbReference type="Pfam" id="PF00814"/>
    </source>
</evidence>
<dbReference type="Proteomes" id="UP000654279">
    <property type="component" value="Unassembled WGS sequence"/>
</dbReference>